<evidence type="ECO:0000313" key="3">
    <source>
        <dbReference type="Proteomes" id="UP000789508"/>
    </source>
</evidence>
<dbReference type="InterPro" id="IPR051681">
    <property type="entry name" value="Ser/Thr_Kinases-Pseudokinases"/>
</dbReference>
<accession>A0A9N9CVA4</accession>
<dbReference type="GO" id="GO:0005524">
    <property type="term" value="F:ATP binding"/>
    <property type="evidence" value="ECO:0007669"/>
    <property type="project" value="InterPro"/>
</dbReference>
<dbReference type="Gene3D" id="1.10.510.10">
    <property type="entry name" value="Transferase(Phosphotransferase) domain 1"/>
    <property type="match status" value="1"/>
</dbReference>
<evidence type="ECO:0000259" key="1">
    <source>
        <dbReference type="PROSITE" id="PS50011"/>
    </source>
</evidence>
<dbReference type="PANTHER" id="PTHR44329:SF293">
    <property type="entry name" value="MITOGEN-ACTIVATED PROTEIN KINASE KINASE KINASE"/>
    <property type="match status" value="1"/>
</dbReference>
<evidence type="ECO:0000313" key="2">
    <source>
        <dbReference type="EMBL" id="CAG8617419.1"/>
    </source>
</evidence>
<dbReference type="Proteomes" id="UP000789508">
    <property type="component" value="Unassembled WGS sequence"/>
</dbReference>
<proteinExistence type="predicted"/>
<sequence>MTSSEWLDEAIAGGKIRKIPYDDITKIETLDEGAFAKVYLAKCNLISEEIVLKKIQKCHIKEKDSLFAFIKELKIHSNLDQHVNIISLYGISEKKNSYFLVMQYANNGTLCKFLKEKCDTLDWAKKLSLAKQMADGIQYLHSCKIIHRDLHSKNILIHDGQIKISDFNLSKDINSLPTNNSEILGATPYIDPKMFIDTKYKKDQKSDIYSLGVLFWEVSSCRAPFAGHSNHVALMSEIIKGVRENPHVDTPLEYVNLYVDCWQFEPQARPSINEVRNRLEKILTE</sequence>
<dbReference type="Pfam" id="PF07714">
    <property type="entry name" value="PK_Tyr_Ser-Thr"/>
    <property type="match status" value="1"/>
</dbReference>
<dbReference type="AlphaFoldDB" id="A0A9N9CVA4"/>
<dbReference type="PROSITE" id="PS50011">
    <property type="entry name" value="PROTEIN_KINASE_DOM"/>
    <property type="match status" value="1"/>
</dbReference>
<dbReference type="InterPro" id="IPR011009">
    <property type="entry name" value="Kinase-like_dom_sf"/>
</dbReference>
<dbReference type="PRINTS" id="PR00109">
    <property type="entry name" value="TYRKINASE"/>
</dbReference>
<dbReference type="OrthoDB" id="6718656at2759"/>
<feature type="domain" description="Protein kinase" evidence="1">
    <location>
        <begin position="24"/>
        <end position="283"/>
    </location>
</feature>
<name>A0A9N9CVA4_9GLOM</name>
<organism evidence="2 3">
    <name type="scientific">Ambispora leptoticha</name>
    <dbReference type="NCBI Taxonomy" id="144679"/>
    <lineage>
        <taxon>Eukaryota</taxon>
        <taxon>Fungi</taxon>
        <taxon>Fungi incertae sedis</taxon>
        <taxon>Mucoromycota</taxon>
        <taxon>Glomeromycotina</taxon>
        <taxon>Glomeromycetes</taxon>
        <taxon>Archaeosporales</taxon>
        <taxon>Ambisporaceae</taxon>
        <taxon>Ambispora</taxon>
    </lineage>
</organism>
<reference evidence="2" key="1">
    <citation type="submission" date="2021-06" db="EMBL/GenBank/DDBJ databases">
        <authorList>
            <person name="Kallberg Y."/>
            <person name="Tangrot J."/>
            <person name="Rosling A."/>
        </authorList>
    </citation>
    <scope>NUCLEOTIDE SEQUENCE</scope>
    <source>
        <strain evidence="2">FL130A</strain>
    </source>
</reference>
<dbReference type="PANTHER" id="PTHR44329">
    <property type="entry name" value="SERINE/THREONINE-PROTEIN KINASE TNNI3K-RELATED"/>
    <property type="match status" value="1"/>
</dbReference>
<protein>
    <submittedName>
        <fullName evidence="2">9024_t:CDS:1</fullName>
    </submittedName>
</protein>
<dbReference type="SUPFAM" id="SSF56112">
    <property type="entry name" value="Protein kinase-like (PK-like)"/>
    <property type="match status" value="1"/>
</dbReference>
<dbReference type="EMBL" id="CAJVPS010005676">
    <property type="protein sequence ID" value="CAG8617419.1"/>
    <property type="molecule type" value="Genomic_DNA"/>
</dbReference>
<dbReference type="InterPro" id="IPR000719">
    <property type="entry name" value="Prot_kinase_dom"/>
</dbReference>
<comment type="caution">
    <text evidence="2">The sequence shown here is derived from an EMBL/GenBank/DDBJ whole genome shotgun (WGS) entry which is preliminary data.</text>
</comment>
<dbReference type="InterPro" id="IPR001245">
    <property type="entry name" value="Ser-Thr/Tyr_kinase_cat_dom"/>
</dbReference>
<dbReference type="PIRSF" id="PIRSF000654">
    <property type="entry name" value="Integrin-linked_kinase"/>
    <property type="match status" value="1"/>
</dbReference>
<gene>
    <name evidence="2" type="ORF">ALEPTO_LOCUS8815</name>
</gene>
<dbReference type="GO" id="GO:0004674">
    <property type="term" value="F:protein serine/threonine kinase activity"/>
    <property type="evidence" value="ECO:0007669"/>
    <property type="project" value="TreeGrafter"/>
</dbReference>
<keyword evidence="3" id="KW-1185">Reference proteome</keyword>